<feature type="non-terminal residue" evidence="1">
    <location>
        <position position="88"/>
    </location>
</feature>
<dbReference type="Proteomes" id="UP000092600">
    <property type="component" value="Unassembled WGS sequence"/>
</dbReference>
<evidence type="ECO:0000313" key="2">
    <source>
        <dbReference type="Proteomes" id="UP000092600"/>
    </source>
</evidence>
<dbReference type="SUPFAM" id="SSF53098">
    <property type="entry name" value="Ribonuclease H-like"/>
    <property type="match status" value="1"/>
</dbReference>
<dbReference type="EMBL" id="LSRQ01002253">
    <property type="protein sequence ID" value="OAY74867.1"/>
    <property type="molecule type" value="Genomic_DNA"/>
</dbReference>
<dbReference type="InterPro" id="IPR012337">
    <property type="entry name" value="RNaseH-like_sf"/>
</dbReference>
<dbReference type="AlphaFoldDB" id="A0A199VCL4"/>
<comment type="caution">
    <text evidence="1">The sequence shown here is derived from an EMBL/GenBank/DDBJ whole genome shotgun (WGS) entry which is preliminary data.</text>
</comment>
<accession>A0A199VCL4</accession>
<reference evidence="1 2" key="1">
    <citation type="journal article" date="2016" name="DNA Res.">
        <title>The draft genome of MD-2 pineapple using hybrid error correction of long reads.</title>
        <authorList>
            <person name="Redwan R.M."/>
            <person name="Saidin A."/>
            <person name="Kumar S.V."/>
        </authorList>
    </citation>
    <scope>NUCLEOTIDE SEQUENCE [LARGE SCALE GENOMIC DNA]</scope>
    <source>
        <strain evidence="2">cv. MD2</strain>
        <tissue evidence="1">Leaf</tissue>
    </source>
</reference>
<organism evidence="1 2">
    <name type="scientific">Ananas comosus</name>
    <name type="common">Pineapple</name>
    <name type="synonym">Ananas ananas</name>
    <dbReference type="NCBI Taxonomy" id="4615"/>
    <lineage>
        <taxon>Eukaryota</taxon>
        <taxon>Viridiplantae</taxon>
        <taxon>Streptophyta</taxon>
        <taxon>Embryophyta</taxon>
        <taxon>Tracheophyta</taxon>
        <taxon>Spermatophyta</taxon>
        <taxon>Magnoliopsida</taxon>
        <taxon>Liliopsida</taxon>
        <taxon>Poales</taxon>
        <taxon>Bromeliaceae</taxon>
        <taxon>Bromelioideae</taxon>
        <taxon>Ananas</taxon>
    </lineage>
</organism>
<name>A0A199VCL4_ANACO</name>
<gene>
    <name evidence="1" type="ORF">ACMD2_21398</name>
</gene>
<proteinExistence type="predicted"/>
<protein>
    <submittedName>
        <fullName evidence="1">Uncharacterized protein</fullName>
    </submittedName>
</protein>
<evidence type="ECO:0000313" key="1">
    <source>
        <dbReference type="EMBL" id="OAY74867.1"/>
    </source>
</evidence>
<sequence length="88" mass="10295">MRILSQPCSSYWFKWNWETFDNVITKKHSRMELEKLTDLLYVHCNLRLQAIGQNRAGKCKPVVYDEIDICRDPLTEAPELSNGPVKLV</sequence>
<dbReference type="STRING" id="4615.A0A199VCL4"/>